<evidence type="ECO:0000313" key="3">
    <source>
        <dbReference type="Proteomes" id="UP001341281"/>
    </source>
</evidence>
<reference evidence="2 3" key="1">
    <citation type="submission" date="2024-02" db="EMBL/GenBank/DDBJ databases">
        <title>High-quality chromosome-scale genome assembly of Pensacola bahiagrass (Paspalum notatum Flugge var. saurae).</title>
        <authorList>
            <person name="Vega J.M."/>
            <person name="Podio M."/>
            <person name="Orjuela J."/>
            <person name="Siena L.A."/>
            <person name="Pessino S.C."/>
            <person name="Combes M.C."/>
            <person name="Mariac C."/>
            <person name="Albertini E."/>
            <person name="Pupilli F."/>
            <person name="Ortiz J.P.A."/>
            <person name="Leblanc O."/>
        </authorList>
    </citation>
    <scope>NUCLEOTIDE SEQUENCE [LARGE SCALE GENOMIC DNA]</scope>
    <source>
        <strain evidence="2">R1</strain>
        <tissue evidence="2">Leaf</tissue>
    </source>
</reference>
<accession>A0AAQ3XES5</accession>
<keyword evidence="3" id="KW-1185">Reference proteome</keyword>
<proteinExistence type="predicted"/>
<sequence>MASFPRCMTPRTRLAILEKKGFLPRRAVSGSRLPELGSLPDPRGNEIVVLAPFYERGFGLPVHPFVRGLLFFYGLEIQHLNPNAVLHMACFTW</sequence>
<dbReference type="PANTHER" id="PTHR33026:SF7">
    <property type="entry name" value="OS03G0100275 PROTEIN"/>
    <property type="match status" value="1"/>
</dbReference>
<dbReference type="EMBL" id="CP144754">
    <property type="protein sequence ID" value="WVZ97116.1"/>
    <property type="molecule type" value="Genomic_DNA"/>
</dbReference>
<dbReference type="InterPro" id="IPR007321">
    <property type="entry name" value="Transposase_28"/>
</dbReference>
<protein>
    <recommendedName>
        <fullName evidence="1">Transposase (putative) gypsy type domain-containing protein</fullName>
    </recommendedName>
</protein>
<dbReference type="AlphaFoldDB" id="A0AAQ3XES5"/>
<name>A0AAQ3XES5_PASNO</name>
<dbReference type="Proteomes" id="UP001341281">
    <property type="component" value="Chromosome 10"/>
</dbReference>
<dbReference type="Pfam" id="PF04195">
    <property type="entry name" value="Transposase_28"/>
    <property type="match status" value="1"/>
</dbReference>
<gene>
    <name evidence="2" type="ORF">U9M48_042673</name>
</gene>
<feature type="domain" description="Transposase (putative) gypsy type" evidence="1">
    <location>
        <begin position="48"/>
        <end position="91"/>
    </location>
</feature>
<organism evidence="2 3">
    <name type="scientific">Paspalum notatum var. saurae</name>
    <dbReference type="NCBI Taxonomy" id="547442"/>
    <lineage>
        <taxon>Eukaryota</taxon>
        <taxon>Viridiplantae</taxon>
        <taxon>Streptophyta</taxon>
        <taxon>Embryophyta</taxon>
        <taxon>Tracheophyta</taxon>
        <taxon>Spermatophyta</taxon>
        <taxon>Magnoliopsida</taxon>
        <taxon>Liliopsida</taxon>
        <taxon>Poales</taxon>
        <taxon>Poaceae</taxon>
        <taxon>PACMAD clade</taxon>
        <taxon>Panicoideae</taxon>
        <taxon>Andropogonodae</taxon>
        <taxon>Paspaleae</taxon>
        <taxon>Paspalinae</taxon>
        <taxon>Paspalum</taxon>
    </lineage>
</organism>
<dbReference type="PANTHER" id="PTHR33026">
    <property type="entry name" value="OS06G0360600 PROTEIN"/>
    <property type="match status" value="1"/>
</dbReference>
<evidence type="ECO:0000259" key="1">
    <source>
        <dbReference type="Pfam" id="PF04195"/>
    </source>
</evidence>
<evidence type="ECO:0000313" key="2">
    <source>
        <dbReference type="EMBL" id="WVZ97116.1"/>
    </source>
</evidence>